<feature type="region of interest" description="Disordered" evidence="1">
    <location>
        <begin position="63"/>
        <end position="84"/>
    </location>
</feature>
<dbReference type="Proteomes" id="UP000887574">
    <property type="component" value="Unplaced"/>
</dbReference>
<sequence length="116" mass="12478">MALITGLKAPNCPCDESRGFSKPKNQLGPGNCAVYNKFMACLTNCVTPEDIALKKDKFPKTINCPDPATTTQPSTMNPEKALNNTGTSLHTNSNYLMGVRLGQAIGLVAFVNIILY</sequence>
<dbReference type="WBParaSite" id="jg8799">
    <property type="protein sequence ID" value="jg8799"/>
    <property type="gene ID" value="jg8799"/>
</dbReference>
<proteinExistence type="predicted"/>
<accession>A0A915ESD3</accession>
<evidence type="ECO:0000256" key="1">
    <source>
        <dbReference type="SAM" id="MobiDB-lite"/>
    </source>
</evidence>
<dbReference type="AlphaFoldDB" id="A0A915ESD3"/>
<evidence type="ECO:0000313" key="3">
    <source>
        <dbReference type="WBParaSite" id="jg8799"/>
    </source>
</evidence>
<protein>
    <submittedName>
        <fullName evidence="3">Uncharacterized protein</fullName>
    </submittedName>
</protein>
<reference evidence="3" key="1">
    <citation type="submission" date="2022-11" db="UniProtKB">
        <authorList>
            <consortium name="WormBaseParasite"/>
        </authorList>
    </citation>
    <scope>IDENTIFICATION</scope>
</reference>
<name>A0A915ESD3_9BILA</name>
<evidence type="ECO:0000313" key="2">
    <source>
        <dbReference type="Proteomes" id="UP000887574"/>
    </source>
</evidence>
<feature type="compositionally biased region" description="Polar residues" evidence="1">
    <location>
        <begin position="68"/>
        <end position="84"/>
    </location>
</feature>
<organism evidence="2 3">
    <name type="scientific">Ditylenchus dipsaci</name>
    <dbReference type="NCBI Taxonomy" id="166011"/>
    <lineage>
        <taxon>Eukaryota</taxon>
        <taxon>Metazoa</taxon>
        <taxon>Ecdysozoa</taxon>
        <taxon>Nematoda</taxon>
        <taxon>Chromadorea</taxon>
        <taxon>Rhabditida</taxon>
        <taxon>Tylenchina</taxon>
        <taxon>Tylenchomorpha</taxon>
        <taxon>Sphaerularioidea</taxon>
        <taxon>Anguinidae</taxon>
        <taxon>Anguininae</taxon>
        <taxon>Ditylenchus</taxon>
    </lineage>
</organism>
<keyword evidence="2" id="KW-1185">Reference proteome</keyword>